<evidence type="ECO:0000313" key="3">
    <source>
        <dbReference type="Proteomes" id="UP001516400"/>
    </source>
</evidence>
<feature type="region of interest" description="Disordered" evidence="1">
    <location>
        <begin position="23"/>
        <end position="48"/>
    </location>
</feature>
<keyword evidence="3" id="KW-1185">Reference proteome</keyword>
<feature type="compositionally biased region" description="Polar residues" evidence="1">
    <location>
        <begin position="23"/>
        <end position="45"/>
    </location>
</feature>
<proteinExistence type="predicted"/>
<protein>
    <submittedName>
        <fullName evidence="2">Uncharacterized protein</fullName>
    </submittedName>
</protein>
<feature type="non-terminal residue" evidence="2">
    <location>
        <position position="1"/>
    </location>
</feature>
<sequence>DNTTFSSLIDSIATVAIKTNKQNKKPIQNNRMAENESQSSLNEQASEVPLVVPFSDRNMKSVRKTSSTAVMGSGGSSTTFASATRRAWLHVGRAGKNVKAETVLRHLQRKFP</sequence>
<evidence type="ECO:0000256" key="1">
    <source>
        <dbReference type="SAM" id="MobiDB-lite"/>
    </source>
</evidence>
<name>A0ABD2PER6_9CUCU</name>
<dbReference type="Proteomes" id="UP001516400">
    <property type="component" value="Unassembled WGS sequence"/>
</dbReference>
<gene>
    <name evidence="2" type="ORF">HHI36_003394</name>
</gene>
<evidence type="ECO:0000313" key="2">
    <source>
        <dbReference type="EMBL" id="KAL3288950.1"/>
    </source>
</evidence>
<accession>A0ABD2PER6</accession>
<dbReference type="AlphaFoldDB" id="A0ABD2PER6"/>
<comment type="caution">
    <text evidence="2">The sequence shown here is derived from an EMBL/GenBank/DDBJ whole genome shotgun (WGS) entry which is preliminary data.</text>
</comment>
<organism evidence="2 3">
    <name type="scientific">Cryptolaemus montrouzieri</name>
    <dbReference type="NCBI Taxonomy" id="559131"/>
    <lineage>
        <taxon>Eukaryota</taxon>
        <taxon>Metazoa</taxon>
        <taxon>Ecdysozoa</taxon>
        <taxon>Arthropoda</taxon>
        <taxon>Hexapoda</taxon>
        <taxon>Insecta</taxon>
        <taxon>Pterygota</taxon>
        <taxon>Neoptera</taxon>
        <taxon>Endopterygota</taxon>
        <taxon>Coleoptera</taxon>
        <taxon>Polyphaga</taxon>
        <taxon>Cucujiformia</taxon>
        <taxon>Coccinelloidea</taxon>
        <taxon>Coccinellidae</taxon>
        <taxon>Scymninae</taxon>
        <taxon>Scymnini</taxon>
        <taxon>Cryptolaemus</taxon>
    </lineage>
</organism>
<feature type="non-terminal residue" evidence="2">
    <location>
        <position position="112"/>
    </location>
</feature>
<reference evidence="2 3" key="1">
    <citation type="journal article" date="2021" name="BMC Biol.">
        <title>Horizontally acquired antibacterial genes associated with adaptive radiation of ladybird beetles.</title>
        <authorList>
            <person name="Li H.S."/>
            <person name="Tang X.F."/>
            <person name="Huang Y.H."/>
            <person name="Xu Z.Y."/>
            <person name="Chen M.L."/>
            <person name="Du X.Y."/>
            <person name="Qiu B.Y."/>
            <person name="Chen P.T."/>
            <person name="Zhang W."/>
            <person name="Slipinski A."/>
            <person name="Escalona H.E."/>
            <person name="Waterhouse R.M."/>
            <person name="Zwick A."/>
            <person name="Pang H."/>
        </authorList>
    </citation>
    <scope>NUCLEOTIDE SEQUENCE [LARGE SCALE GENOMIC DNA]</scope>
    <source>
        <strain evidence="2">SYSU2018</strain>
    </source>
</reference>
<dbReference type="EMBL" id="JABFTP020000185">
    <property type="protein sequence ID" value="KAL3288950.1"/>
    <property type="molecule type" value="Genomic_DNA"/>
</dbReference>